<gene>
    <name evidence="10" type="primary">ABSGL_05627.1 scaffold 7188</name>
</gene>
<dbReference type="GO" id="GO:0008418">
    <property type="term" value="F:protein-N-terminal asparagine amidohydrolase activity"/>
    <property type="evidence" value="ECO:0007669"/>
    <property type="project" value="UniProtKB-UniRule"/>
</dbReference>
<dbReference type="InParanoid" id="A0A168N7G4"/>
<dbReference type="STRING" id="4829.A0A168N7G4"/>
<evidence type="ECO:0000256" key="8">
    <source>
        <dbReference type="RuleBase" id="RU367082"/>
    </source>
</evidence>
<dbReference type="EC" id="3.5.1.122" evidence="3 8"/>
<dbReference type="Pfam" id="PF09764">
    <property type="entry name" value="Nt_Gln_amidase"/>
    <property type="match status" value="1"/>
</dbReference>
<dbReference type="InterPro" id="IPR037132">
    <property type="entry name" value="N_Gln_amidohydro_ab_roll_sf"/>
</dbReference>
<dbReference type="AlphaFoldDB" id="A0A168N7G4"/>
<dbReference type="OrthoDB" id="191192at2759"/>
<dbReference type="GO" id="GO:0005634">
    <property type="term" value="C:nucleus"/>
    <property type="evidence" value="ECO:0007669"/>
    <property type="project" value="TreeGrafter"/>
</dbReference>
<dbReference type="GO" id="GO:0005829">
    <property type="term" value="C:cytosol"/>
    <property type="evidence" value="ECO:0007669"/>
    <property type="project" value="TreeGrafter"/>
</dbReference>
<feature type="domain" description="Protein N-terminal glutamine amidohydrolase alpha beta roll" evidence="9">
    <location>
        <begin position="60"/>
        <end position="184"/>
    </location>
</feature>
<protein>
    <recommendedName>
        <fullName evidence="4 8">Protein N-terminal glutamine amidohydrolase</fullName>
        <ecNumber evidence="3 8">3.5.1.122</ecNumber>
    </recommendedName>
    <alternativeName>
        <fullName evidence="6 8">Protein NH2-terminal glutamine deamidase</fullName>
    </alternativeName>
</protein>
<reference evidence="10" key="1">
    <citation type="submission" date="2016-04" db="EMBL/GenBank/DDBJ databases">
        <authorList>
            <person name="Evans L.H."/>
            <person name="Alamgir A."/>
            <person name="Owens N."/>
            <person name="Weber N.D."/>
            <person name="Virtaneva K."/>
            <person name="Barbian K."/>
            <person name="Babar A."/>
            <person name="Rosenke K."/>
        </authorList>
    </citation>
    <scope>NUCLEOTIDE SEQUENCE [LARGE SCALE GENOMIC DNA]</scope>
    <source>
        <strain evidence="10">CBS 101.48</strain>
    </source>
</reference>
<dbReference type="InterPro" id="IPR023128">
    <property type="entry name" value="Prot_N_Gln_amidohydro_ab_roll"/>
</dbReference>
<sequence length="187" mass="20856">MTTLTVVSHVASASLERAGSVGGMGLSCHLVGQKQKVRAMDRLNRGTFGSNYVSVYGNSKTAPVTTHVYDLDTTLPFPCSLTDYIIESFQPHRILTAEYQRCFRLIPAGLFLQHFASDRSHMISQDGSYYSPPPPYPPITSSNGNTMTLPRYRAMNLVYDEYGDNNNDDDDDKYGKVVSEDLFFDMS</sequence>
<name>A0A168N7G4_ABSGL</name>
<dbReference type="Gene3D" id="3.10.620.10">
    <property type="entry name" value="Protein N-terminal glutamine amidohydrolase, alpha beta roll"/>
    <property type="match status" value="1"/>
</dbReference>
<dbReference type="Proteomes" id="UP000078561">
    <property type="component" value="Unassembled WGS sequence"/>
</dbReference>
<dbReference type="PANTHER" id="PTHR13035">
    <property type="entry name" value="PROTEIN N-TERMINAL GLUTAMINE AMIDOHYDROLASE"/>
    <property type="match status" value="1"/>
</dbReference>
<evidence type="ECO:0000256" key="5">
    <source>
        <dbReference type="ARBA" id="ARBA00022801"/>
    </source>
</evidence>
<evidence type="ECO:0000259" key="9">
    <source>
        <dbReference type="Pfam" id="PF09764"/>
    </source>
</evidence>
<organism evidence="10">
    <name type="scientific">Absidia glauca</name>
    <name type="common">Pin mould</name>
    <dbReference type="NCBI Taxonomy" id="4829"/>
    <lineage>
        <taxon>Eukaryota</taxon>
        <taxon>Fungi</taxon>
        <taxon>Fungi incertae sedis</taxon>
        <taxon>Mucoromycota</taxon>
        <taxon>Mucoromycotina</taxon>
        <taxon>Mucoromycetes</taxon>
        <taxon>Mucorales</taxon>
        <taxon>Cunninghamellaceae</taxon>
        <taxon>Absidia</taxon>
    </lineage>
</organism>
<evidence type="ECO:0000256" key="2">
    <source>
        <dbReference type="ARBA" id="ARBA00011245"/>
    </source>
</evidence>
<comment type="similarity">
    <text evidence="1 8">Belongs to the NTAQ1 family.</text>
</comment>
<comment type="function">
    <text evidence="8">Mediates the side-chain deamidation of N-terminal glutamine residues to glutamate, an important step in N-end rule pathway of protein degradation. Conversion of the resulting N-terminal glutamine to glutamate renders the protein susceptible to arginylation, polyubiquitination and degradation as specified by the N-end rule. Does not act on substrates with internal or C-terminal glutamine and does not act on non-glutamine residues in any position.</text>
</comment>
<dbReference type="GO" id="GO:0070773">
    <property type="term" value="F:protein-N-terminal glutamine amidohydrolase activity"/>
    <property type="evidence" value="ECO:0007669"/>
    <property type="project" value="UniProtKB-UniRule"/>
</dbReference>
<evidence type="ECO:0000256" key="4">
    <source>
        <dbReference type="ARBA" id="ARBA00021247"/>
    </source>
</evidence>
<evidence type="ECO:0000256" key="6">
    <source>
        <dbReference type="ARBA" id="ARBA00029677"/>
    </source>
</evidence>
<evidence type="ECO:0000313" key="11">
    <source>
        <dbReference type="Proteomes" id="UP000078561"/>
    </source>
</evidence>
<evidence type="ECO:0000256" key="7">
    <source>
        <dbReference type="ARBA" id="ARBA00048768"/>
    </source>
</evidence>
<dbReference type="PANTHER" id="PTHR13035:SF0">
    <property type="entry name" value="PROTEIN N-TERMINAL GLUTAMINE AMIDOHYDROLASE"/>
    <property type="match status" value="1"/>
</dbReference>
<evidence type="ECO:0000256" key="3">
    <source>
        <dbReference type="ARBA" id="ARBA00012718"/>
    </source>
</evidence>
<comment type="catalytic activity">
    <reaction evidence="7 8">
        <text>N-terminal L-glutaminyl-[protein] + H2O = N-terminal L-glutamyl-[protein] + NH4(+)</text>
        <dbReference type="Rhea" id="RHEA:50680"/>
        <dbReference type="Rhea" id="RHEA-COMP:12668"/>
        <dbReference type="Rhea" id="RHEA-COMP:12777"/>
        <dbReference type="ChEBI" id="CHEBI:15377"/>
        <dbReference type="ChEBI" id="CHEBI:28938"/>
        <dbReference type="ChEBI" id="CHEBI:64721"/>
        <dbReference type="ChEBI" id="CHEBI:64722"/>
        <dbReference type="EC" id="3.5.1.122"/>
    </reaction>
</comment>
<comment type="subunit">
    <text evidence="2 8">Monomer.</text>
</comment>
<keyword evidence="11" id="KW-1185">Reference proteome</keyword>
<evidence type="ECO:0000256" key="1">
    <source>
        <dbReference type="ARBA" id="ARBA00008985"/>
    </source>
</evidence>
<accession>A0A168N7G4</accession>
<dbReference type="InterPro" id="IPR039733">
    <property type="entry name" value="NTAQ1"/>
</dbReference>
<proteinExistence type="inferred from homology"/>
<dbReference type="EMBL" id="LT553043">
    <property type="protein sequence ID" value="SAL99971.1"/>
    <property type="molecule type" value="Genomic_DNA"/>
</dbReference>
<keyword evidence="5 8" id="KW-0378">Hydrolase</keyword>
<evidence type="ECO:0000313" key="10">
    <source>
        <dbReference type="EMBL" id="SAL99971.1"/>
    </source>
</evidence>